<dbReference type="GO" id="GO:0008823">
    <property type="term" value="F:cupric reductase (NADH) activity"/>
    <property type="evidence" value="ECO:0007669"/>
    <property type="project" value="TreeGrafter"/>
</dbReference>
<dbReference type="AlphaFoldDB" id="A0A6S7J8U1"/>
<protein>
    <submittedName>
        <fullName evidence="7">Metalloreductase STEAP4</fullName>
    </submittedName>
</protein>
<accession>A0A6S7J8U1</accession>
<evidence type="ECO:0000256" key="3">
    <source>
        <dbReference type="ARBA" id="ARBA00022692"/>
    </source>
</evidence>
<evidence type="ECO:0000259" key="6">
    <source>
        <dbReference type="Pfam" id="PF01794"/>
    </source>
</evidence>
<organism evidence="7 8">
    <name type="scientific">Paramuricea clavata</name>
    <name type="common">Red gorgonian</name>
    <name type="synonym">Violescent sea-whip</name>
    <dbReference type="NCBI Taxonomy" id="317549"/>
    <lineage>
        <taxon>Eukaryota</taxon>
        <taxon>Metazoa</taxon>
        <taxon>Cnidaria</taxon>
        <taxon>Anthozoa</taxon>
        <taxon>Octocorallia</taxon>
        <taxon>Malacalcyonacea</taxon>
        <taxon>Plexauridae</taxon>
        <taxon>Paramuricea</taxon>
    </lineage>
</organism>
<evidence type="ECO:0000313" key="7">
    <source>
        <dbReference type="EMBL" id="CAB4028545.1"/>
    </source>
</evidence>
<keyword evidence="4" id="KW-1133">Transmembrane helix</keyword>
<feature type="domain" description="Ferric oxidoreductase" evidence="6">
    <location>
        <begin position="93"/>
        <end position="208"/>
    </location>
</feature>
<dbReference type="PANTHER" id="PTHR14239:SF0">
    <property type="entry name" value="F420-DEPENDENT NADP REDUCTASE"/>
    <property type="match status" value="1"/>
</dbReference>
<comment type="similarity">
    <text evidence="2">Belongs to the STEAP family.</text>
</comment>
<dbReference type="InterPro" id="IPR051267">
    <property type="entry name" value="STEAP_metalloreductase"/>
</dbReference>
<keyword evidence="8" id="KW-1185">Reference proteome</keyword>
<evidence type="ECO:0000256" key="2">
    <source>
        <dbReference type="ARBA" id="ARBA00007729"/>
    </source>
</evidence>
<name>A0A6S7J8U1_PARCT</name>
<evidence type="ECO:0000256" key="1">
    <source>
        <dbReference type="ARBA" id="ARBA00004141"/>
    </source>
</evidence>
<keyword evidence="5" id="KW-0472">Membrane</keyword>
<dbReference type="EMBL" id="CACRXK020015550">
    <property type="protein sequence ID" value="CAB4028545.1"/>
    <property type="molecule type" value="Genomic_DNA"/>
</dbReference>
<dbReference type="Proteomes" id="UP001152795">
    <property type="component" value="Unassembled WGS sequence"/>
</dbReference>
<dbReference type="PANTHER" id="PTHR14239">
    <property type="entry name" value="DUDULIN-RELATED"/>
    <property type="match status" value="1"/>
</dbReference>
<reference evidence="7" key="1">
    <citation type="submission" date="2020-04" db="EMBL/GenBank/DDBJ databases">
        <authorList>
            <person name="Alioto T."/>
            <person name="Alioto T."/>
            <person name="Gomez Garrido J."/>
        </authorList>
    </citation>
    <scope>NUCLEOTIDE SEQUENCE</scope>
    <source>
        <strain evidence="7">A484AB</strain>
    </source>
</reference>
<sequence>MKMARAIQLEPFDKGSLKMAPIIENKPLELFPSWRVALGMFGVLYLIMVLYFVLKRVIKKEEFTDFPLKRFSLMNAFSVIGVLDMVYIPGIIAALLQLAYGTKYRRFPRWLDLWMKSRKQLGLIALILAGMHGCMSTLYWSPEYKSRLYQKSSITVANVSLVEYKKMFAQGEAFLSLGVLALTSLCILGVTSLPTVLNRMSWREWNFVQSGLGYFALLCALLHFTIFAYDGLPEWKAKHFFYPTVLVVIIGYITLLLRLVLLTPCLANKVGEIRAGWERKNNAVV</sequence>
<gene>
    <name evidence="7" type="ORF">PACLA_8A048579</name>
</gene>
<comment type="caution">
    <text evidence="7">The sequence shown here is derived from an EMBL/GenBank/DDBJ whole genome shotgun (WGS) entry which is preliminary data.</text>
</comment>
<evidence type="ECO:0000313" key="8">
    <source>
        <dbReference type="Proteomes" id="UP001152795"/>
    </source>
</evidence>
<proteinExistence type="inferred from homology"/>
<keyword evidence="3" id="KW-0812">Transmembrane</keyword>
<dbReference type="OrthoDB" id="550646at2759"/>
<dbReference type="InterPro" id="IPR013130">
    <property type="entry name" value="Fe3_Rdtase_TM_dom"/>
</dbReference>
<dbReference type="Pfam" id="PF01794">
    <property type="entry name" value="Ferric_reduct"/>
    <property type="match status" value="1"/>
</dbReference>
<dbReference type="GO" id="GO:0052851">
    <property type="term" value="F:ferric-chelate reductase (NADPH) activity"/>
    <property type="evidence" value="ECO:0007669"/>
    <property type="project" value="TreeGrafter"/>
</dbReference>
<dbReference type="GO" id="GO:0005886">
    <property type="term" value="C:plasma membrane"/>
    <property type="evidence" value="ECO:0007669"/>
    <property type="project" value="TreeGrafter"/>
</dbReference>
<comment type="subcellular location">
    <subcellularLocation>
        <location evidence="1">Membrane</location>
        <topology evidence="1">Multi-pass membrane protein</topology>
    </subcellularLocation>
</comment>
<dbReference type="GO" id="GO:0015677">
    <property type="term" value="P:copper ion import"/>
    <property type="evidence" value="ECO:0007669"/>
    <property type="project" value="TreeGrafter"/>
</dbReference>
<evidence type="ECO:0000256" key="4">
    <source>
        <dbReference type="ARBA" id="ARBA00022989"/>
    </source>
</evidence>
<evidence type="ECO:0000256" key="5">
    <source>
        <dbReference type="ARBA" id="ARBA00023136"/>
    </source>
</evidence>
<dbReference type="GO" id="GO:0005768">
    <property type="term" value="C:endosome"/>
    <property type="evidence" value="ECO:0007669"/>
    <property type="project" value="TreeGrafter"/>
</dbReference>